<dbReference type="InterPro" id="IPR051164">
    <property type="entry name" value="NmrA-like_oxidored"/>
</dbReference>
<dbReference type="AlphaFoldDB" id="A0AAV7T6Q9"/>
<dbReference type="PANTHER" id="PTHR42748:SF7">
    <property type="entry name" value="NMRA LIKE REDOX SENSOR 1-RELATED"/>
    <property type="match status" value="1"/>
</dbReference>
<feature type="domain" description="NmrA-like" evidence="4">
    <location>
        <begin position="4"/>
        <end position="231"/>
    </location>
</feature>
<evidence type="ECO:0000313" key="5">
    <source>
        <dbReference type="EMBL" id="KAJ1172108.1"/>
    </source>
</evidence>
<dbReference type="PANTHER" id="PTHR42748">
    <property type="entry name" value="NITROGEN METABOLITE REPRESSION PROTEIN NMRA FAMILY MEMBER"/>
    <property type="match status" value="1"/>
</dbReference>
<dbReference type="InterPro" id="IPR008030">
    <property type="entry name" value="NmrA-like"/>
</dbReference>
<accession>A0AAV7T6Q9</accession>
<evidence type="ECO:0000256" key="3">
    <source>
        <dbReference type="ARBA" id="ARBA00040296"/>
    </source>
</evidence>
<dbReference type="EMBL" id="JANPWB010000007">
    <property type="protein sequence ID" value="KAJ1172108.1"/>
    <property type="molecule type" value="Genomic_DNA"/>
</dbReference>
<evidence type="ECO:0000313" key="6">
    <source>
        <dbReference type="Proteomes" id="UP001066276"/>
    </source>
</evidence>
<comment type="caution">
    <text evidence="5">The sequence shown here is derived from an EMBL/GenBank/DDBJ whole genome shotgun (WGS) entry which is preliminary data.</text>
</comment>
<dbReference type="Pfam" id="PF05368">
    <property type="entry name" value="NmrA"/>
    <property type="match status" value="1"/>
</dbReference>
<dbReference type="SUPFAM" id="SSF51735">
    <property type="entry name" value="NAD(P)-binding Rossmann-fold domains"/>
    <property type="match status" value="1"/>
</dbReference>
<name>A0AAV7T6Q9_PLEWA</name>
<sequence length="304" mass="33529">MMEVTVAVIGAGNREGQSIASALVQDGGFKVRAAFQDLASPEALTLSASGVETVQYDPEDACSVDAALRGMNCSVIITTTNFQESDPLKSEIRRGYSLAEGCKRQGVRHVVFLAQHHVHRKYGLPARHMDAKASINDYMNEISLPKTEVILPYYFEDLVAAPKPSPSGHCTYKLALPMGDTAMDGISLVQVGPVIASILKNPHRWIGKSCSLSADRLTIKEYAVRLSRVLHPTQFQDDRISVRAFVESHGGPDAPDLGNMFEFWKKGSQQMSRTLTSELCPEVQTFHTWVSQNKDHIRHALNIH</sequence>
<evidence type="ECO:0000256" key="1">
    <source>
        <dbReference type="ARBA" id="ARBA00006328"/>
    </source>
</evidence>
<dbReference type="Gene3D" id="3.40.50.720">
    <property type="entry name" value="NAD(P)-binding Rossmann-like Domain"/>
    <property type="match status" value="1"/>
</dbReference>
<comment type="similarity">
    <text evidence="1">Belongs to the NmrA-type oxidoreductase family.</text>
</comment>
<keyword evidence="6" id="KW-1185">Reference proteome</keyword>
<gene>
    <name evidence="5" type="ORF">NDU88_003960</name>
</gene>
<keyword evidence="2" id="KW-0521">NADP</keyword>
<dbReference type="GO" id="GO:0005634">
    <property type="term" value="C:nucleus"/>
    <property type="evidence" value="ECO:0007669"/>
    <property type="project" value="TreeGrafter"/>
</dbReference>
<proteinExistence type="inferred from homology"/>
<protein>
    <recommendedName>
        <fullName evidence="3">NmrA-like family domain-containing protein 1</fullName>
    </recommendedName>
</protein>
<evidence type="ECO:0000256" key="2">
    <source>
        <dbReference type="ARBA" id="ARBA00022857"/>
    </source>
</evidence>
<dbReference type="Gene3D" id="3.90.25.10">
    <property type="entry name" value="UDP-galactose 4-epimerase, domain 1"/>
    <property type="match status" value="1"/>
</dbReference>
<dbReference type="Proteomes" id="UP001066276">
    <property type="component" value="Chromosome 4_1"/>
</dbReference>
<evidence type="ECO:0000259" key="4">
    <source>
        <dbReference type="Pfam" id="PF05368"/>
    </source>
</evidence>
<organism evidence="5 6">
    <name type="scientific">Pleurodeles waltl</name>
    <name type="common">Iberian ribbed newt</name>
    <dbReference type="NCBI Taxonomy" id="8319"/>
    <lineage>
        <taxon>Eukaryota</taxon>
        <taxon>Metazoa</taxon>
        <taxon>Chordata</taxon>
        <taxon>Craniata</taxon>
        <taxon>Vertebrata</taxon>
        <taxon>Euteleostomi</taxon>
        <taxon>Amphibia</taxon>
        <taxon>Batrachia</taxon>
        <taxon>Caudata</taxon>
        <taxon>Salamandroidea</taxon>
        <taxon>Salamandridae</taxon>
        <taxon>Pleurodelinae</taxon>
        <taxon>Pleurodeles</taxon>
    </lineage>
</organism>
<dbReference type="InterPro" id="IPR036291">
    <property type="entry name" value="NAD(P)-bd_dom_sf"/>
</dbReference>
<reference evidence="5" key="1">
    <citation type="journal article" date="2022" name="bioRxiv">
        <title>Sequencing and chromosome-scale assembly of the giantPleurodeles waltlgenome.</title>
        <authorList>
            <person name="Brown T."/>
            <person name="Elewa A."/>
            <person name="Iarovenko S."/>
            <person name="Subramanian E."/>
            <person name="Araus A.J."/>
            <person name="Petzold A."/>
            <person name="Susuki M."/>
            <person name="Suzuki K.-i.T."/>
            <person name="Hayashi T."/>
            <person name="Toyoda A."/>
            <person name="Oliveira C."/>
            <person name="Osipova E."/>
            <person name="Leigh N.D."/>
            <person name="Simon A."/>
            <person name="Yun M.H."/>
        </authorList>
    </citation>
    <scope>NUCLEOTIDE SEQUENCE</scope>
    <source>
        <strain evidence="5">20211129_DDA</strain>
        <tissue evidence="5">Liver</tissue>
    </source>
</reference>